<organism evidence="1">
    <name type="scientific">Catillopecten margaritatus gill symbiont</name>
    <dbReference type="NCBI Taxonomy" id="3083288"/>
    <lineage>
        <taxon>Bacteria</taxon>
        <taxon>Pseudomonadati</taxon>
        <taxon>Pseudomonadota</taxon>
        <taxon>Gammaproteobacteria</taxon>
        <taxon>sulfur-oxidizing symbionts</taxon>
    </lineage>
</organism>
<keyword evidence="1" id="KW-0378">Hydrolase</keyword>
<dbReference type="Gene3D" id="3.20.20.370">
    <property type="entry name" value="Glycoside hydrolase/deacetylase"/>
    <property type="match status" value="1"/>
</dbReference>
<dbReference type="PANTHER" id="PTHR30292">
    <property type="entry name" value="UNCHARACTERIZED PROTEIN YBGL-RELATED"/>
    <property type="match status" value="1"/>
</dbReference>
<name>A0AAU6PFN0_9GAMM</name>
<protein>
    <submittedName>
        <fullName evidence="1">5-oxoprolinase subunit A 3</fullName>
        <ecNumber evidence="1">3.5.2.9</ecNumber>
    </submittedName>
</protein>
<sequence length="222" mass="24338">MLKKRINCDLGECLTPSPDGIAMPLIDMANIACGGHAGDDESMTNTIQLAKQHQVTIGAHPSYADKSNFGRVSQPLEKCVLFGLLHTQIAYFKTLCSKNDATLEYIKPHGALYHDMMHNAAVFDALCKAIQSVDDNLKLVVQAGIKTPKTDLCLLFETYADRGYQGLKMLPRTEKGALLTDADAIVAQYHHFLNNSTMQIDTICFHSDNPASIKALQKLSNA</sequence>
<dbReference type="GO" id="GO:0017168">
    <property type="term" value="F:5-oxoprolinase (ATP-hydrolyzing) activity"/>
    <property type="evidence" value="ECO:0007669"/>
    <property type="project" value="UniProtKB-EC"/>
</dbReference>
<reference evidence="1" key="1">
    <citation type="submission" date="2023-10" db="EMBL/GenBank/DDBJ databases">
        <title>The first scallop-associated chemosynthetic bacterial symbiont.</title>
        <authorList>
            <person name="Lin Y.-T."/>
            <person name="Sun J."/>
            <person name="Ip J.C.-H."/>
            <person name="He X."/>
            <person name="Gao Z.-M."/>
            <person name="Perez M."/>
            <person name="Xu T."/>
            <person name="Qian P.-Y."/>
            <person name="Qiu J.-W."/>
        </authorList>
    </citation>
    <scope>NUCLEOTIDE SEQUENCE</scope>
    <source>
        <strain evidence="1">Gill1</strain>
    </source>
</reference>
<gene>
    <name evidence="1" type="primary">pxpA3</name>
    <name evidence="1" type="ORF">Ctma_0503</name>
</gene>
<accession>A0AAU6PFN0</accession>
<dbReference type="Pfam" id="PF03746">
    <property type="entry name" value="LamB_YcsF"/>
    <property type="match status" value="1"/>
</dbReference>
<dbReference type="GO" id="GO:0005975">
    <property type="term" value="P:carbohydrate metabolic process"/>
    <property type="evidence" value="ECO:0007669"/>
    <property type="project" value="InterPro"/>
</dbReference>
<dbReference type="SUPFAM" id="SSF88713">
    <property type="entry name" value="Glycoside hydrolase/deacetylase"/>
    <property type="match status" value="1"/>
</dbReference>
<dbReference type="EMBL" id="CP138327">
    <property type="protein sequence ID" value="WXT99799.1"/>
    <property type="molecule type" value="Genomic_DNA"/>
</dbReference>
<dbReference type="InterPro" id="IPR005501">
    <property type="entry name" value="LamB/YcsF/PxpA-like"/>
</dbReference>
<proteinExistence type="predicted"/>
<dbReference type="EC" id="3.5.2.9" evidence="1"/>
<dbReference type="InterPro" id="IPR011330">
    <property type="entry name" value="Glyco_hydro/deAcase_b/a-brl"/>
</dbReference>
<evidence type="ECO:0000313" key="1">
    <source>
        <dbReference type="EMBL" id="WXT99799.1"/>
    </source>
</evidence>
<dbReference type="PANTHER" id="PTHR30292:SF0">
    <property type="entry name" value="5-OXOPROLINASE SUBUNIT A"/>
    <property type="match status" value="1"/>
</dbReference>
<dbReference type="AlphaFoldDB" id="A0AAU6PFN0"/>
<dbReference type="NCBIfam" id="NF003816">
    <property type="entry name" value="PRK05406.1-5"/>
    <property type="match status" value="1"/>
</dbReference>